<comment type="subcellular location">
    <subcellularLocation>
        <location evidence="2">Cytoplasm</location>
    </subcellularLocation>
    <subcellularLocation>
        <location evidence="1">Nucleus</location>
    </subcellularLocation>
</comment>
<keyword evidence="4" id="KW-0963">Cytoplasm</keyword>
<dbReference type="AlphaFoldDB" id="A0A914W1T8"/>
<dbReference type="InterPro" id="IPR000980">
    <property type="entry name" value="SH2"/>
</dbReference>
<evidence type="ECO:0000256" key="2">
    <source>
        <dbReference type="ARBA" id="ARBA00004496"/>
    </source>
</evidence>
<dbReference type="InterPro" id="IPR008967">
    <property type="entry name" value="p53-like_TF_DNA-bd_sf"/>
</dbReference>
<keyword evidence="7" id="KW-0805">Transcription regulation</keyword>
<dbReference type="GO" id="GO:0003700">
    <property type="term" value="F:DNA-binding transcription factor activity"/>
    <property type="evidence" value="ECO:0007669"/>
    <property type="project" value="InterPro"/>
</dbReference>
<keyword evidence="14" id="KW-1185">Reference proteome</keyword>
<evidence type="ECO:0000256" key="11">
    <source>
        <dbReference type="ARBA" id="ARBA00023242"/>
    </source>
</evidence>
<keyword evidence="11" id="KW-0539">Nucleus</keyword>
<dbReference type="PROSITE" id="PS50001">
    <property type="entry name" value="SH2"/>
    <property type="match status" value="1"/>
</dbReference>
<dbReference type="Gene3D" id="1.10.238.10">
    <property type="entry name" value="EF-hand"/>
    <property type="match status" value="1"/>
</dbReference>
<dbReference type="PANTHER" id="PTHR11801">
    <property type="entry name" value="SIGNAL TRANSDUCER AND ACTIVATOR OF TRANSCRIPTION"/>
    <property type="match status" value="1"/>
</dbReference>
<evidence type="ECO:0000256" key="9">
    <source>
        <dbReference type="ARBA" id="ARBA00023159"/>
    </source>
</evidence>
<evidence type="ECO:0000313" key="14">
    <source>
        <dbReference type="Proteomes" id="UP000887566"/>
    </source>
</evidence>
<dbReference type="Pfam" id="PF24629">
    <property type="entry name" value="STATB_N"/>
    <property type="match status" value="1"/>
</dbReference>
<proteinExistence type="inferred from homology"/>
<keyword evidence="6 12" id="KW-0727">SH2 domain</keyword>
<evidence type="ECO:0000256" key="12">
    <source>
        <dbReference type="PROSITE-ProRule" id="PRU00191"/>
    </source>
</evidence>
<evidence type="ECO:0000313" key="15">
    <source>
        <dbReference type="WBParaSite" id="PSAMB.scaffold3035size19951.g20136.t1"/>
    </source>
</evidence>
<dbReference type="SUPFAM" id="SSF55550">
    <property type="entry name" value="SH2 domain"/>
    <property type="match status" value="1"/>
</dbReference>
<dbReference type="Gene3D" id="3.30.505.10">
    <property type="entry name" value="SH2 domain"/>
    <property type="match status" value="1"/>
</dbReference>
<evidence type="ECO:0000256" key="4">
    <source>
        <dbReference type="ARBA" id="ARBA00022490"/>
    </source>
</evidence>
<keyword evidence="5" id="KW-0597">Phosphoprotein</keyword>
<dbReference type="SUPFAM" id="SSF49417">
    <property type="entry name" value="p53-like transcription factors"/>
    <property type="match status" value="1"/>
</dbReference>
<comment type="similarity">
    <text evidence="3">Belongs to the transcription factor STAT family.</text>
</comment>
<dbReference type="InterPro" id="IPR001217">
    <property type="entry name" value="STAT"/>
</dbReference>
<evidence type="ECO:0000256" key="5">
    <source>
        <dbReference type="ARBA" id="ARBA00022553"/>
    </source>
</evidence>
<dbReference type="GO" id="GO:0003677">
    <property type="term" value="F:DNA binding"/>
    <property type="evidence" value="ECO:0007669"/>
    <property type="project" value="UniProtKB-KW"/>
</dbReference>
<dbReference type="Proteomes" id="UP000887566">
    <property type="component" value="Unplaced"/>
</dbReference>
<evidence type="ECO:0000256" key="10">
    <source>
        <dbReference type="ARBA" id="ARBA00023163"/>
    </source>
</evidence>
<dbReference type="GO" id="GO:0007165">
    <property type="term" value="P:signal transduction"/>
    <property type="evidence" value="ECO:0007669"/>
    <property type="project" value="InterPro"/>
</dbReference>
<accession>A0A914W1T8</accession>
<dbReference type="InterPro" id="IPR012345">
    <property type="entry name" value="STAT_TF_DNA-bd_N"/>
</dbReference>
<dbReference type="GO" id="GO:0005737">
    <property type="term" value="C:cytoplasm"/>
    <property type="evidence" value="ECO:0007669"/>
    <property type="project" value="UniProtKB-SubCell"/>
</dbReference>
<dbReference type="Gene3D" id="2.60.40.630">
    <property type="entry name" value="STAT transcription factor, DNA-binding domain"/>
    <property type="match status" value="1"/>
</dbReference>
<reference evidence="15" key="1">
    <citation type="submission" date="2022-11" db="UniProtKB">
        <authorList>
            <consortium name="WormBaseParasite"/>
        </authorList>
    </citation>
    <scope>IDENTIFICATION</scope>
</reference>
<evidence type="ECO:0000259" key="13">
    <source>
        <dbReference type="PROSITE" id="PS50001"/>
    </source>
</evidence>
<organism evidence="14 15">
    <name type="scientific">Plectus sambesii</name>
    <dbReference type="NCBI Taxonomy" id="2011161"/>
    <lineage>
        <taxon>Eukaryota</taxon>
        <taxon>Metazoa</taxon>
        <taxon>Ecdysozoa</taxon>
        <taxon>Nematoda</taxon>
        <taxon>Chromadorea</taxon>
        <taxon>Plectida</taxon>
        <taxon>Plectina</taxon>
        <taxon>Plectoidea</taxon>
        <taxon>Plectidae</taxon>
        <taxon>Plectus</taxon>
    </lineage>
</organism>
<sequence length="596" mass="68687">MSHSSTRFVTERVDVPPNHGQQIMDTEHLMEADSNYAWSEVMSPLSPREDLIFAEKHNNFAVIYQQFKLEVETISSGQVPKLQERAFIAQIQRTIEEMYAAAEDEKMYLMNEVLCGWAIKQQKVSIGTLWTQEAVYQELEGIDQQFEYFGELLEQILTGLTYLIEQFSDHRAFEDAHDKFRTLAHYFLYYSVVVARQPPSVVVKCGEAENHRRSRFWFNTEIRMLGGRAFGLQKDSAAKEAQCFLVTDETARQLLQNAYYAILENEDFSLEPQSVKFQSRENGGFKAKFDDMRVSKKGQLRRDSVATRRYCICYSIKLSAAHGLELTGKKVSLPFAVLVGPKFDVEARLFLERSFADLVRQPLSDIPPAASYHEMADALEMKFQAIVETPQKSNDRPALIRPRELTTQAKHHIMARLKPTRTAEVSLDNFMKLPVAEEYANKRTTGEGEWKLIPFYEWFFKLAEIINKHLYSMWFEGLIYGFCGKDEAEMLLKSCPSSALLIRFSDIEYAKIKISVKHRDGSIKHHWYEYQDLTARDIKKELLANPKFQGVDVIYPDIPLEVALGGSKKKKDKLKPRNLQPNTAYFENQGAATSQF</sequence>
<evidence type="ECO:0000256" key="1">
    <source>
        <dbReference type="ARBA" id="ARBA00004123"/>
    </source>
</evidence>
<keyword evidence="10" id="KW-0804">Transcription</keyword>
<dbReference type="WBParaSite" id="PSAMB.scaffold3035size19951.g20136.t1">
    <property type="protein sequence ID" value="PSAMB.scaffold3035size19951.g20136.t1"/>
    <property type="gene ID" value="PSAMB.scaffold3035size19951.g20136"/>
</dbReference>
<dbReference type="CDD" id="cd09919">
    <property type="entry name" value="SH2_STAT_family"/>
    <property type="match status" value="1"/>
</dbReference>
<dbReference type="InterPro" id="IPR036860">
    <property type="entry name" value="SH2_dom_sf"/>
</dbReference>
<evidence type="ECO:0000256" key="3">
    <source>
        <dbReference type="ARBA" id="ARBA00005586"/>
    </source>
</evidence>
<evidence type="ECO:0000256" key="7">
    <source>
        <dbReference type="ARBA" id="ARBA00023015"/>
    </source>
</evidence>
<dbReference type="InterPro" id="IPR057515">
    <property type="entry name" value="STATB_N"/>
</dbReference>
<dbReference type="GO" id="GO:0005634">
    <property type="term" value="C:nucleus"/>
    <property type="evidence" value="ECO:0007669"/>
    <property type="project" value="UniProtKB-SubCell"/>
</dbReference>
<dbReference type="FunFam" id="2.60.40.630:FF:000006">
    <property type="entry name" value="Signal transducer and activator of transcription b"/>
    <property type="match status" value="1"/>
</dbReference>
<evidence type="ECO:0000256" key="8">
    <source>
        <dbReference type="ARBA" id="ARBA00023125"/>
    </source>
</evidence>
<keyword evidence="8" id="KW-0238">DNA-binding</keyword>
<keyword evidence="9" id="KW-0010">Activator</keyword>
<evidence type="ECO:0000256" key="6">
    <source>
        <dbReference type="ARBA" id="ARBA00022999"/>
    </source>
</evidence>
<name>A0A914W1T8_9BILA</name>
<protein>
    <submittedName>
        <fullName evidence="15">SH2 domain-containing protein</fullName>
    </submittedName>
</protein>
<feature type="domain" description="SH2" evidence="13">
    <location>
        <begin position="474"/>
        <end position="525"/>
    </location>
</feature>